<proteinExistence type="predicted"/>
<feature type="compositionally biased region" description="Polar residues" evidence="1">
    <location>
        <begin position="7"/>
        <end position="16"/>
    </location>
</feature>
<dbReference type="InterPro" id="IPR036527">
    <property type="entry name" value="SCP2_sterol-bd_dom_sf"/>
</dbReference>
<dbReference type="Gene3D" id="3.40.630.30">
    <property type="match status" value="2"/>
</dbReference>
<evidence type="ECO:0000256" key="1">
    <source>
        <dbReference type="SAM" id="MobiDB-lite"/>
    </source>
</evidence>
<dbReference type="InterPro" id="IPR041380">
    <property type="entry name" value="Acetyltransf_17"/>
</dbReference>
<dbReference type="GO" id="GO:0030649">
    <property type="term" value="P:aminoglycoside antibiotic catabolic process"/>
    <property type="evidence" value="ECO:0007669"/>
    <property type="project" value="TreeGrafter"/>
</dbReference>
<evidence type="ECO:0000259" key="3">
    <source>
        <dbReference type="Pfam" id="PF17668"/>
    </source>
</evidence>
<dbReference type="EMBL" id="LT906453">
    <property type="protein sequence ID" value="SNV19560.1"/>
    <property type="molecule type" value="Genomic_DNA"/>
</dbReference>
<name>A0A239VBU6_9MICO</name>
<gene>
    <name evidence="4" type="primary">eis</name>
    <name evidence="4" type="ORF">SAMEA4475696_00736</name>
</gene>
<dbReference type="PANTHER" id="PTHR37817">
    <property type="entry name" value="N-ACETYLTRANSFERASE EIS"/>
    <property type="match status" value="1"/>
</dbReference>
<dbReference type="KEGG" id="dco:SAMEA4475696_0736"/>
<dbReference type="AlphaFoldDB" id="A0A239VBU6"/>
<feature type="domain" description="Enhanced intracellular survival protein" evidence="2">
    <location>
        <begin position="342"/>
        <end position="411"/>
    </location>
</feature>
<organism evidence="4 5">
    <name type="scientific">Dermatophilus congolensis</name>
    <dbReference type="NCBI Taxonomy" id="1863"/>
    <lineage>
        <taxon>Bacteria</taxon>
        <taxon>Bacillati</taxon>
        <taxon>Actinomycetota</taxon>
        <taxon>Actinomycetes</taxon>
        <taxon>Micrococcales</taxon>
        <taxon>Dermatophilaceae</taxon>
        <taxon>Dermatophilus</taxon>
    </lineage>
</organism>
<sequence>MLFHAPATTSIDTVENMNDRTPHPPTQQASETLRTSLINPANLDEVREVFNLKALVFHSPRLTETDLSTYAESLNQDGFRTTVIHDTAAPNTPAVASFLSMDSMCSLPGGADIPTTAISDVVVLPTHKRQGILRRWMTSELHRAKNAGNVCAALHAAEWEIYGRYGFGMSAARTAWTLRPDRSHFLSQPSGHIRIITPHEAATIFTNIETAVRAAHPGTITAPLTYWKHHTDPTTYTPNTPARWFAAHTDNNGNIDGAVSYSFPDGWKMGRHENRMTIHELRASTPTAERELWRHCANTDFITEIDYALGHPDLPLPWYLSNPRAAQSGPIWDGLWTRILDVPAALSARIYPLPGEINLTITDPLHLTDGTYTLTINTNSQATCHPTSTPNPQTPHLHIDINALASLWLGGGGGIPTLPDLILQDKAHLTQKRDLHRVATLFTWPNAPHDLTNF</sequence>
<dbReference type="Pfam" id="PF13530">
    <property type="entry name" value="SCP2_2"/>
    <property type="match status" value="1"/>
</dbReference>
<feature type="region of interest" description="Disordered" evidence="1">
    <location>
        <begin position="1"/>
        <end position="31"/>
    </location>
</feature>
<dbReference type="Pfam" id="PF17668">
    <property type="entry name" value="Acetyltransf_17"/>
    <property type="match status" value="1"/>
</dbReference>
<reference evidence="4 5" key="1">
    <citation type="submission" date="2017-06" db="EMBL/GenBank/DDBJ databases">
        <authorList>
            <consortium name="Pathogen Informatics"/>
        </authorList>
    </citation>
    <scope>NUCLEOTIDE SEQUENCE [LARGE SCALE GENOMIC DNA]</scope>
    <source>
        <strain evidence="4 5">NCTC13039</strain>
    </source>
</reference>
<dbReference type="SUPFAM" id="SSF55718">
    <property type="entry name" value="SCP-like"/>
    <property type="match status" value="1"/>
</dbReference>
<keyword evidence="5" id="KW-1185">Reference proteome</keyword>
<protein>
    <submittedName>
        <fullName evidence="4">Enhanced intracellular survival protein</fullName>
    </submittedName>
</protein>
<dbReference type="SUPFAM" id="SSF55729">
    <property type="entry name" value="Acyl-CoA N-acyltransferases (Nat)"/>
    <property type="match status" value="1"/>
</dbReference>
<dbReference type="Pfam" id="PF13527">
    <property type="entry name" value="Acetyltransf_9"/>
    <property type="match status" value="1"/>
</dbReference>
<dbReference type="InterPro" id="IPR025559">
    <property type="entry name" value="Eis_dom"/>
</dbReference>
<dbReference type="Gene3D" id="3.30.1050.10">
    <property type="entry name" value="SCP2 sterol-binding domain"/>
    <property type="match status" value="1"/>
</dbReference>
<dbReference type="GO" id="GO:0034069">
    <property type="term" value="F:aminoglycoside N-acetyltransferase activity"/>
    <property type="evidence" value="ECO:0007669"/>
    <property type="project" value="TreeGrafter"/>
</dbReference>
<dbReference type="Proteomes" id="UP000242637">
    <property type="component" value="Chromosome 1"/>
</dbReference>
<evidence type="ECO:0000313" key="5">
    <source>
        <dbReference type="Proteomes" id="UP000242637"/>
    </source>
</evidence>
<dbReference type="InterPro" id="IPR051554">
    <property type="entry name" value="Acetyltransferase_Eis"/>
</dbReference>
<evidence type="ECO:0000313" key="4">
    <source>
        <dbReference type="EMBL" id="SNV19560.1"/>
    </source>
</evidence>
<accession>A0A239VBU6</accession>
<dbReference type="PANTHER" id="PTHR37817:SF1">
    <property type="entry name" value="N-ACETYLTRANSFERASE EIS"/>
    <property type="match status" value="1"/>
</dbReference>
<dbReference type="InterPro" id="IPR016181">
    <property type="entry name" value="Acyl_CoA_acyltransferase"/>
</dbReference>
<evidence type="ECO:0000259" key="2">
    <source>
        <dbReference type="Pfam" id="PF13530"/>
    </source>
</evidence>
<feature type="domain" description="Eis-like acetyltransferase" evidence="3">
    <location>
        <begin position="226"/>
        <end position="329"/>
    </location>
</feature>
<dbReference type="STRING" id="1121387.GCA_000429885_01833"/>